<dbReference type="SUPFAM" id="SSF69065">
    <property type="entry name" value="RNase III domain-like"/>
    <property type="match status" value="1"/>
</dbReference>
<dbReference type="AlphaFoldDB" id="A0A5B9DD58"/>
<dbReference type="GO" id="GO:0006396">
    <property type="term" value="P:RNA processing"/>
    <property type="evidence" value="ECO:0007669"/>
    <property type="project" value="InterPro"/>
</dbReference>
<dbReference type="Gene3D" id="1.10.1520.10">
    <property type="entry name" value="Ribonuclease III domain"/>
    <property type="match status" value="1"/>
</dbReference>
<dbReference type="Proteomes" id="UP000321408">
    <property type="component" value="Chromosome"/>
</dbReference>
<reference evidence="1 2" key="2">
    <citation type="journal article" date="2024" name="Int. J. Syst. Evol. Microbiol.">
        <title>Promethearchaeum syntrophicum gen. nov., sp. nov., an anaerobic, obligately syntrophic archaeon, the first isolate of the lineage 'Asgard' archaea, and proposal of the new archaeal phylum Promethearchaeota phyl. nov. and kingdom Promethearchaeati regn. nov.</title>
        <authorList>
            <person name="Imachi H."/>
            <person name="Nobu M.K."/>
            <person name="Kato S."/>
            <person name="Takaki Y."/>
            <person name="Miyazaki M."/>
            <person name="Miyata M."/>
            <person name="Ogawara M."/>
            <person name="Saito Y."/>
            <person name="Sakai S."/>
            <person name="Tahara Y.O."/>
            <person name="Takano Y."/>
            <person name="Tasumi E."/>
            <person name="Uematsu K."/>
            <person name="Yoshimura T."/>
            <person name="Itoh T."/>
            <person name="Ohkuma M."/>
            <person name="Takai K."/>
        </authorList>
    </citation>
    <scope>NUCLEOTIDE SEQUENCE [LARGE SCALE GENOMIC DNA]</scope>
    <source>
        <strain evidence="1 2">MK-D1</strain>
    </source>
</reference>
<dbReference type="Gene3D" id="3.30.160.20">
    <property type="match status" value="1"/>
</dbReference>
<dbReference type="EMBL" id="CP042905">
    <property type="protein sequence ID" value="QEE16807.1"/>
    <property type="molecule type" value="Genomic_DNA"/>
</dbReference>
<protein>
    <submittedName>
        <fullName evidence="1">Uncharacterized protein</fullName>
    </submittedName>
</protein>
<dbReference type="GeneID" id="41330619"/>
<evidence type="ECO:0000313" key="1">
    <source>
        <dbReference type="EMBL" id="QEE16807.1"/>
    </source>
</evidence>
<dbReference type="RefSeq" id="WP_147663737.1">
    <property type="nucleotide sequence ID" value="NZ_CP042905.2"/>
</dbReference>
<keyword evidence="2" id="KW-1185">Reference proteome</keyword>
<dbReference type="OrthoDB" id="381987at2157"/>
<gene>
    <name evidence="1" type="ORF">DSAG12_02637</name>
</gene>
<name>A0A5B9DD58_9ARCH</name>
<dbReference type="SUPFAM" id="SSF54768">
    <property type="entry name" value="dsRNA-binding domain-like"/>
    <property type="match status" value="1"/>
</dbReference>
<accession>A0A5B9DD58</accession>
<dbReference type="KEGG" id="psyt:DSAG12_02637"/>
<dbReference type="GO" id="GO:0004525">
    <property type="term" value="F:ribonuclease III activity"/>
    <property type="evidence" value="ECO:0007669"/>
    <property type="project" value="InterPro"/>
</dbReference>
<sequence>MLAEKFFNLDRNSDLFQLAIRPPSCGGGPEFKGLALIGDKFLDTSLIANFNEIGITDSGIITQKKQEFHNERTLVEIGKYLEIPSYLHPIDNNQDITNKDIKETVESLIEVSRKINGEDYTTKKIIHLYEIASERNFLDVNWIGKLNEYYQGKTKESMPDIKPERVDGEEHLPIYEAKYELEIDNRKYSVSSGLHNNKKDCRRETARRMYNEIHGISNDLSQENTFTEVNNYAIPKNIKTNVKISLKEKEIVFTQPNHEKNSNSQINLSTKTGEKLSDWFMRKSGKNPFGTLLLLSARLSDVSGASWSASLDEGELTLLNLSINGNLFFEIGFGKSKSQSKKNAGLQMIVQADIFEWIEKNHPNEMI</sequence>
<proteinExistence type="predicted"/>
<evidence type="ECO:0000313" key="2">
    <source>
        <dbReference type="Proteomes" id="UP000321408"/>
    </source>
</evidence>
<reference evidence="1 2" key="1">
    <citation type="journal article" date="2020" name="Nature">
        <title>Isolation of an archaeon at the prokaryote-eukaryote interface.</title>
        <authorList>
            <person name="Imachi H."/>
            <person name="Nobu M.K."/>
            <person name="Nakahara N."/>
            <person name="Morono Y."/>
            <person name="Ogawara M."/>
            <person name="Takaki Y."/>
            <person name="Takano Y."/>
            <person name="Uematsu K."/>
            <person name="Ikuta T."/>
            <person name="Ito M."/>
            <person name="Matsui Y."/>
            <person name="Miyazaki M."/>
            <person name="Murata K."/>
            <person name="Saito Y."/>
            <person name="Sakai S."/>
            <person name="Song C."/>
            <person name="Tasumi E."/>
            <person name="Yamanaka Y."/>
            <person name="Yamaguchi T."/>
            <person name="Kamagata Y."/>
            <person name="Tamaki H."/>
            <person name="Takai K."/>
        </authorList>
    </citation>
    <scope>NUCLEOTIDE SEQUENCE [LARGE SCALE GENOMIC DNA]</scope>
    <source>
        <strain evidence="1 2">MK-D1</strain>
    </source>
</reference>
<dbReference type="InterPro" id="IPR036389">
    <property type="entry name" value="RNase_III_sf"/>
</dbReference>
<organism evidence="1 2">
    <name type="scientific">Promethearchaeum syntrophicum</name>
    <dbReference type="NCBI Taxonomy" id="2594042"/>
    <lineage>
        <taxon>Archaea</taxon>
        <taxon>Promethearchaeati</taxon>
        <taxon>Promethearchaeota</taxon>
        <taxon>Promethearchaeia</taxon>
        <taxon>Promethearchaeales</taxon>
        <taxon>Promethearchaeaceae</taxon>
        <taxon>Promethearchaeum</taxon>
    </lineage>
</organism>